<name>A0A1M6Q0Q2_9AQUI</name>
<evidence type="ECO:0000313" key="3">
    <source>
        <dbReference type="Proteomes" id="UP000189810"/>
    </source>
</evidence>
<dbReference type="EMBL" id="LT670846">
    <property type="protein sequence ID" value="SHK13825.1"/>
    <property type="molecule type" value="Genomic_DNA"/>
</dbReference>
<feature type="transmembrane region" description="Helical" evidence="1">
    <location>
        <begin position="20"/>
        <end position="41"/>
    </location>
</feature>
<keyword evidence="1" id="KW-0472">Membrane</keyword>
<reference evidence="2 3" key="1">
    <citation type="submission" date="2016-11" db="EMBL/GenBank/DDBJ databases">
        <authorList>
            <person name="Jaros S."/>
            <person name="Januszkiewicz K."/>
            <person name="Wedrychowicz H."/>
        </authorList>
    </citation>
    <scope>NUCLEOTIDE SEQUENCE [LARGE SCALE GENOMIC DNA]</scope>
    <source>
        <strain evidence="2 3">DSM 19557</strain>
    </source>
</reference>
<evidence type="ECO:0000313" key="2">
    <source>
        <dbReference type="EMBL" id="SHK13825.1"/>
    </source>
</evidence>
<accession>A0A1M6Q0Q2</accession>
<proteinExistence type="predicted"/>
<protein>
    <submittedName>
        <fullName evidence="2">Uncharacterized protein</fullName>
    </submittedName>
</protein>
<dbReference type="RefSeq" id="WP_079653248.1">
    <property type="nucleotide sequence ID" value="NZ_LT670846.1"/>
</dbReference>
<keyword evidence="3" id="KW-1185">Reference proteome</keyword>
<organism evidence="2 3">
    <name type="scientific">Thermocrinis minervae</name>
    <dbReference type="NCBI Taxonomy" id="381751"/>
    <lineage>
        <taxon>Bacteria</taxon>
        <taxon>Pseudomonadati</taxon>
        <taxon>Aquificota</taxon>
        <taxon>Aquificia</taxon>
        <taxon>Aquificales</taxon>
        <taxon>Aquificaceae</taxon>
        <taxon>Thermocrinis</taxon>
    </lineage>
</organism>
<dbReference type="STRING" id="381751.SAMN05444391_0032"/>
<dbReference type="OrthoDB" id="13656at2"/>
<dbReference type="AlphaFoldDB" id="A0A1M6Q0Q2"/>
<dbReference type="Proteomes" id="UP000189810">
    <property type="component" value="Chromosome I"/>
</dbReference>
<evidence type="ECO:0000256" key="1">
    <source>
        <dbReference type="SAM" id="Phobius"/>
    </source>
</evidence>
<gene>
    <name evidence="2" type="ORF">SAMN05444391_0032</name>
</gene>
<sequence length="166" mass="17772">MASHREGYTAQKPSVKGATLLSVVITAVIITVVLAGLYFMLTRLLGTSESARVYSSTREAAVAGVYRAITSGAIESITYNLPCPDGNNPVNRCCNLTFPFRVQGSNAVFQNNVQVCFVGYAQVSGYQVTGVAYSRPIGSKGYVFRIISSARGPQNSTAQIETLYTP</sequence>
<keyword evidence="1" id="KW-1133">Transmembrane helix</keyword>
<keyword evidence="1" id="KW-0812">Transmembrane</keyword>